<evidence type="ECO:0000256" key="5">
    <source>
        <dbReference type="ARBA" id="ARBA00022833"/>
    </source>
</evidence>
<keyword evidence="5" id="KW-0862">Zinc</keyword>
<comment type="subcellular location">
    <subcellularLocation>
        <location evidence="1">Nucleus</location>
    </subcellularLocation>
</comment>
<evidence type="ECO:0000256" key="1">
    <source>
        <dbReference type="ARBA" id="ARBA00004123"/>
    </source>
</evidence>
<sequence>MEDSDSSDGSTDDMPLPLHLSDESDASSISHDESLFLSESSESDGSSKSDELNLHLSDDPEDCETREVDDQCRKKYGITEAVVSVKRDHQLDKMAASINDSNRNDATYRARRLAKIISSVDEENDTESILLEPDKVIPFVKENWSGVSRRNAFNQICSYLQKSDLSYSKVLKCLPVYRSERRKVDIFRSTSKDSGREANVRKKLSDASAAASVSAAENLETLEKNLKFAVEKQSFWIKETAGAWAAATKALFVIIAAENTPKHAVALRCVDVQEMRKENAGFTIETENLKFSFKKATGTLLSRYASLRKQKFTGASQHLLVNLKKKPLKISNYIPSSKPPTESAKPKCSICGKTVSSTSYLQVHLRIHLQDKPFECRVCKAAFADRSNLRKHVLIHDQGRSSEDVDSPE</sequence>
<accession>A0A6P8ZNY7</accession>
<keyword evidence="8" id="KW-0804">Transcription</keyword>
<organism evidence="15">
    <name type="scientific">Thrips palmi</name>
    <name type="common">Melon thrips</name>
    <dbReference type="NCBI Taxonomy" id="161013"/>
    <lineage>
        <taxon>Eukaryota</taxon>
        <taxon>Metazoa</taxon>
        <taxon>Ecdysozoa</taxon>
        <taxon>Arthropoda</taxon>
        <taxon>Hexapoda</taxon>
        <taxon>Insecta</taxon>
        <taxon>Pterygota</taxon>
        <taxon>Neoptera</taxon>
        <taxon>Paraneoptera</taxon>
        <taxon>Thysanoptera</taxon>
        <taxon>Terebrantia</taxon>
        <taxon>Thripoidea</taxon>
        <taxon>Thripidae</taxon>
        <taxon>Thrips</taxon>
    </lineage>
</organism>
<proteinExistence type="inferred from homology"/>
<feature type="domain" description="C2H2-type" evidence="13">
    <location>
        <begin position="346"/>
        <end position="373"/>
    </location>
</feature>
<evidence type="ECO:0000256" key="12">
    <source>
        <dbReference type="SAM" id="MobiDB-lite"/>
    </source>
</evidence>
<evidence type="ECO:0000259" key="13">
    <source>
        <dbReference type="PROSITE" id="PS50157"/>
    </source>
</evidence>
<feature type="compositionally biased region" description="Basic and acidic residues" evidence="12">
    <location>
        <begin position="45"/>
        <end position="68"/>
    </location>
</feature>
<comment type="similarity">
    <text evidence="10">Belongs to the sal C2H2-type zinc-finger protein family.</text>
</comment>
<dbReference type="Pfam" id="PF00096">
    <property type="entry name" value="zf-C2H2"/>
    <property type="match status" value="2"/>
</dbReference>
<keyword evidence="7" id="KW-0238">DNA-binding</keyword>
<dbReference type="InterPro" id="IPR051565">
    <property type="entry name" value="Sal_C2H2-zinc-finger"/>
</dbReference>
<gene>
    <name evidence="15" type="primary">LOC117646392</name>
</gene>
<feature type="compositionally biased region" description="Low complexity" evidence="12">
    <location>
        <begin position="35"/>
        <end position="44"/>
    </location>
</feature>
<keyword evidence="4 11" id="KW-0863">Zinc-finger</keyword>
<dbReference type="Gene3D" id="3.30.160.60">
    <property type="entry name" value="Classic Zinc Finger"/>
    <property type="match status" value="2"/>
</dbReference>
<dbReference type="FunFam" id="3.30.160.60:FF:000325">
    <property type="entry name" value="ZFP90 zinc finger protein"/>
    <property type="match status" value="1"/>
</dbReference>
<dbReference type="RefSeq" id="XP_034243174.1">
    <property type="nucleotide sequence ID" value="XM_034387283.1"/>
</dbReference>
<evidence type="ECO:0000256" key="11">
    <source>
        <dbReference type="PROSITE-ProRule" id="PRU00042"/>
    </source>
</evidence>
<dbReference type="PROSITE" id="PS50157">
    <property type="entry name" value="ZINC_FINGER_C2H2_2"/>
    <property type="match status" value="2"/>
</dbReference>
<dbReference type="GO" id="GO:0000981">
    <property type="term" value="F:DNA-binding transcription factor activity, RNA polymerase II-specific"/>
    <property type="evidence" value="ECO:0007669"/>
    <property type="project" value="TreeGrafter"/>
</dbReference>
<reference evidence="15" key="1">
    <citation type="journal article" date="2014" name="Science">
        <title>Phylogenomics resolves the timing and pattern of insect evolution.</title>
        <authorList>
            <person name="Misof B."/>
            <person name="Liu S."/>
            <person name="Meusemann K."/>
            <person name="Peters R.S."/>
            <person name="Donath A."/>
            <person name="Mayer C."/>
            <person name="Frandsen P.B."/>
            <person name="Ware J."/>
            <person name="Flouri T."/>
            <person name="Beutel R.G."/>
            <person name="Niehuis O."/>
            <person name="Petersen M."/>
            <person name="Izquierdo-Carrasco F."/>
            <person name="Wappler T."/>
            <person name="Rust J."/>
            <person name="Aberer A.J."/>
            <person name="Aspock U."/>
            <person name="Aspock H."/>
            <person name="Bartel D."/>
            <person name="Blanke A."/>
            <person name="Berger S."/>
            <person name="Bohm A."/>
            <person name="Buckley T.R."/>
            <person name="Calcott B."/>
            <person name="Chen J."/>
            <person name="Friedrich F."/>
            <person name="Fukui M."/>
            <person name="Fujita M."/>
            <person name="Greve C."/>
            <person name="Grobe P."/>
            <person name="Gu S."/>
            <person name="Huang Y."/>
            <person name="Jermiin L.S."/>
            <person name="Kawahara A.Y."/>
            <person name="Krogmann L."/>
            <person name="Kubiak M."/>
            <person name="Lanfear R."/>
            <person name="Letsch H."/>
            <person name="Li Y."/>
            <person name="Li Z."/>
            <person name="Li J."/>
            <person name="Lu H."/>
            <person name="Machida R."/>
            <person name="Mashimo Y."/>
            <person name="Kapli P."/>
            <person name="McKenna D.D."/>
            <person name="Meng G."/>
            <person name="Nakagaki Y."/>
            <person name="Navarrete-Heredia J.L."/>
            <person name="Ott M."/>
            <person name="Ou Y."/>
            <person name="Pass G."/>
            <person name="Podsiadlowski L."/>
            <person name="Pohl H."/>
            <person name="von Reumont B.M."/>
            <person name="Schutte K."/>
            <person name="Sekiya K."/>
            <person name="Shimizu S."/>
            <person name="Slipinski A."/>
            <person name="Stamatakis A."/>
            <person name="Song W."/>
            <person name="Su X."/>
            <person name="Szucsich N.U."/>
            <person name="Tan M."/>
            <person name="Tan X."/>
            <person name="Tang M."/>
            <person name="Tang J."/>
            <person name="Timelthaler G."/>
            <person name="Tomizuka S."/>
            <person name="Trautwein M."/>
            <person name="Tong X."/>
            <person name="Uchifune T."/>
            <person name="Walzl M.G."/>
            <person name="Wiegmann B.M."/>
            <person name="Wilbrandt J."/>
            <person name="Wipfler B."/>
            <person name="Wong T.K."/>
            <person name="Wu Q."/>
            <person name="Wu G."/>
            <person name="Xie Y."/>
            <person name="Yang S."/>
            <person name="Yang Q."/>
            <person name="Yeates D.K."/>
            <person name="Yoshizawa K."/>
            <person name="Zhang Q."/>
            <person name="Zhang R."/>
            <person name="Zhang W."/>
            <person name="Zhang Y."/>
            <person name="Zhao J."/>
            <person name="Zhou C."/>
            <person name="Zhou L."/>
            <person name="Ziesmann T."/>
            <person name="Zou S."/>
            <person name="Li Y."/>
            <person name="Xu X."/>
            <person name="Zhang Y."/>
            <person name="Yang H."/>
            <person name="Wang J."/>
            <person name="Wang J."/>
            <person name="Kjer K.M."/>
            <person name="Zhou X."/>
        </authorList>
    </citation>
    <scope>NUCLEOTIDE SEQUENCE</scope>
</reference>
<dbReference type="PANTHER" id="PTHR23233:SF84">
    <property type="entry name" value="FI23031P1"/>
    <property type="match status" value="1"/>
</dbReference>
<dbReference type="PROSITE" id="PS00028">
    <property type="entry name" value="ZINC_FINGER_C2H2_1"/>
    <property type="match status" value="2"/>
</dbReference>
<dbReference type="OrthoDB" id="6077919at2759"/>
<feature type="domain" description="C2H2-type" evidence="13">
    <location>
        <begin position="374"/>
        <end position="401"/>
    </location>
</feature>
<keyword evidence="6" id="KW-0805">Transcription regulation</keyword>
<dbReference type="GO" id="GO:0000978">
    <property type="term" value="F:RNA polymerase II cis-regulatory region sequence-specific DNA binding"/>
    <property type="evidence" value="ECO:0007669"/>
    <property type="project" value="TreeGrafter"/>
</dbReference>
<keyword evidence="14" id="KW-1185">Reference proteome</keyword>
<keyword evidence="3" id="KW-0677">Repeat</keyword>
<evidence type="ECO:0000256" key="6">
    <source>
        <dbReference type="ARBA" id="ARBA00023015"/>
    </source>
</evidence>
<evidence type="ECO:0000256" key="10">
    <source>
        <dbReference type="ARBA" id="ARBA00038474"/>
    </source>
</evidence>
<dbReference type="Proteomes" id="UP000515158">
    <property type="component" value="Unplaced"/>
</dbReference>
<keyword evidence="9" id="KW-0539">Nucleus</keyword>
<evidence type="ECO:0000256" key="3">
    <source>
        <dbReference type="ARBA" id="ARBA00022737"/>
    </source>
</evidence>
<dbReference type="KEGG" id="tpal:117646392"/>
<dbReference type="InParanoid" id="A0A6P8ZNY7"/>
<dbReference type="SMART" id="SM00355">
    <property type="entry name" value="ZnF_C2H2"/>
    <property type="match status" value="2"/>
</dbReference>
<name>A0A6P8ZNY7_THRPL</name>
<evidence type="ECO:0000256" key="2">
    <source>
        <dbReference type="ARBA" id="ARBA00022723"/>
    </source>
</evidence>
<evidence type="ECO:0000313" key="14">
    <source>
        <dbReference type="Proteomes" id="UP000515158"/>
    </source>
</evidence>
<evidence type="ECO:0000256" key="9">
    <source>
        <dbReference type="ARBA" id="ARBA00023242"/>
    </source>
</evidence>
<feature type="region of interest" description="Disordered" evidence="12">
    <location>
        <begin position="1"/>
        <end position="68"/>
    </location>
</feature>
<evidence type="ECO:0000256" key="8">
    <source>
        <dbReference type="ARBA" id="ARBA00023163"/>
    </source>
</evidence>
<dbReference type="GO" id="GO:0005634">
    <property type="term" value="C:nucleus"/>
    <property type="evidence" value="ECO:0007669"/>
    <property type="project" value="UniProtKB-SubCell"/>
</dbReference>
<evidence type="ECO:0000256" key="4">
    <source>
        <dbReference type="ARBA" id="ARBA00022771"/>
    </source>
</evidence>
<dbReference type="PANTHER" id="PTHR23233">
    <property type="entry name" value="SAL-LIKE PROTEIN"/>
    <property type="match status" value="1"/>
</dbReference>
<evidence type="ECO:0000256" key="7">
    <source>
        <dbReference type="ARBA" id="ARBA00023125"/>
    </source>
</evidence>
<dbReference type="InterPro" id="IPR013087">
    <property type="entry name" value="Znf_C2H2_type"/>
</dbReference>
<protein>
    <submittedName>
        <fullName evidence="15">Homeotic protein spalt-major-like</fullName>
    </submittedName>
</protein>
<dbReference type="AlphaFoldDB" id="A0A6P8ZNY7"/>
<evidence type="ECO:0000313" key="15">
    <source>
        <dbReference type="RefSeq" id="XP_034243174.1"/>
    </source>
</evidence>
<reference evidence="15" key="3">
    <citation type="submission" date="2025-08" db="UniProtKB">
        <authorList>
            <consortium name="RefSeq"/>
        </authorList>
    </citation>
    <scope>IDENTIFICATION</scope>
</reference>
<reference evidence="15" key="2">
    <citation type="journal article" date="2018" name="Proc. Natl. Acad. Sci. U.S.A.">
        <title>Phylogenomics and the evolution of hemipteroid insects.</title>
        <authorList>
            <person name="Johnson K.P."/>
            <person name="Dietrich C.H."/>
            <person name="Friedrich F."/>
            <person name="Beutel R.G."/>
            <person name="Wipfler B."/>
            <person name="Peters R.S."/>
            <person name="Allen J.M."/>
            <person name="Petersen M."/>
            <person name="Donath A."/>
            <person name="Walden K.K."/>
            <person name="Kozlov A.M."/>
            <person name="Podsiadlowski L."/>
            <person name="Mayer C."/>
            <person name="Meusemann K."/>
            <person name="Vasilikopoulos A."/>
            <person name="Waterhouse R.M."/>
            <person name="Cameron S.L."/>
            <person name="Weirauch C."/>
            <person name="Swanson D.R."/>
            <person name="Percy D.M."/>
            <person name="Hardy N.B."/>
            <person name="Terry I."/>
            <person name="Liu S."/>
            <person name="Zhou X."/>
            <person name="Misof B."/>
            <person name="Robertson H.M."/>
            <person name="Yoshizawa K."/>
        </authorList>
    </citation>
    <scope>NUCLEOTIDE SEQUENCE</scope>
</reference>
<keyword evidence="2" id="KW-0479">Metal-binding</keyword>
<dbReference type="GO" id="GO:0008270">
    <property type="term" value="F:zinc ion binding"/>
    <property type="evidence" value="ECO:0007669"/>
    <property type="project" value="UniProtKB-KW"/>
</dbReference>
<dbReference type="SUPFAM" id="SSF57667">
    <property type="entry name" value="beta-beta-alpha zinc fingers"/>
    <property type="match status" value="1"/>
</dbReference>
<dbReference type="GeneID" id="117646392"/>
<dbReference type="InterPro" id="IPR036236">
    <property type="entry name" value="Znf_C2H2_sf"/>
</dbReference>